<gene>
    <name evidence="1" type="ORF">M513_01131</name>
</gene>
<proteinExistence type="predicted"/>
<protein>
    <submittedName>
        <fullName evidence="1">Uncharacterized protein</fullName>
    </submittedName>
</protein>
<accession>A0A085ML02</accession>
<evidence type="ECO:0000313" key="1">
    <source>
        <dbReference type="EMBL" id="KFD57898.1"/>
    </source>
</evidence>
<name>A0A085ML02_9BILA</name>
<sequence length="86" mass="9574">MSLKANTLYESSRCLTQQVISVYDASGGVGEVEKTMPQKEIVPASRRVIIRQRSNAEVTLRRRRHLNLLPTTIPCQGYAAEAQDGD</sequence>
<keyword evidence="2" id="KW-1185">Reference proteome</keyword>
<reference evidence="1 2" key="1">
    <citation type="journal article" date="2014" name="Nat. Genet.">
        <title>Genome and transcriptome of the porcine whipworm Trichuris suis.</title>
        <authorList>
            <person name="Jex A.R."/>
            <person name="Nejsum P."/>
            <person name="Schwarz E.M."/>
            <person name="Hu L."/>
            <person name="Young N.D."/>
            <person name="Hall R.S."/>
            <person name="Korhonen P.K."/>
            <person name="Liao S."/>
            <person name="Thamsborg S."/>
            <person name="Xia J."/>
            <person name="Xu P."/>
            <person name="Wang S."/>
            <person name="Scheerlinck J.P."/>
            <person name="Hofmann A."/>
            <person name="Sternberg P.W."/>
            <person name="Wang J."/>
            <person name="Gasser R.B."/>
        </authorList>
    </citation>
    <scope>NUCLEOTIDE SEQUENCE [LARGE SCALE GENOMIC DNA]</scope>
    <source>
        <strain evidence="1">DCEP-RM93M</strain>
    </source>
</reference>
<dbReference type="Proteomes" id="UP000030764">
    <property type="component" value="Unassembled WGS sequence"/>
</dbReference>
<dbReference type="AlphaFoldDB" id="A0A085ML02"/>
<organism evidence="1 2">
    <name type="scientific">Trichuris suis</name>
    <name type="common">pig whipworm</name>
    <dbReference type="NCBI Taxonomy" id="68888"/>
    <lineage>
        <taxon>Eukaryota</taxon>
        <taxon>Metazoa</taxon>
        <taxon>Ecdysozoa</taxon>
        <taxon>Nematoda</taxon>
        <taxon>Enoplea</taxon>
        <taxon>Dorylaimia</taxon>
        <taxon>Trichinellida</taxon>
        <taxon>Trichuridae</taxon>
        <taxon>Trichuris</taxon>
    </lineage>
</organism>
<dbReference type="EMBL" id="KL363186">
    <property type="protein sequence ID" value="KFD57898.1"/>
    <property type="molecule type" value="Genomic_DNA"/>
</dbReference>
<evidence type="ECO:0000313" key="2">
    <source>
        <dbReference type="Proteomes" id="UP000030764"/>
    </source>
</evidence>